<dbReference type="InterPro" id="IPR044138">
    <property type="entry name" value="CysN_II"/>
</dbReference>
<dbReference type="GO" id="GO:0004781">
    <property type="term" value="F:sulfate adenylyltransferase (ATP) activity"/>
    <property type="evidence" value="ECO:0007669"/>
    <property type="project" value="UniProtKB-EC"/>
</dbReference>
<proteinExistence type="inferred from homology"/>
<dbReference type="InterPro" id="IPR031157">
    <property type="entry name" value="G_TR_CS"/>
</dbReference>
<keyword evidence="9" id="KW-1185">Reference proteome</keyword>
<evidence type="ECO:0000256" key="2">
    <source>
        <dbReference type="ARBA" id="ARBA00022695"/>
    </source>
</evidence>
<comment type="catalytic activity">
    <reaction evidence="6">
        <text>sulfate + ATP + H(+) = adenosine 5'-phosphosulfate + diphosphate</text>
        <dbReference type="Rhea" id="RHEA:18133"/>
        <dbReference type="ChEBI" id="CHEBI:15378"/>
        <dbReference type="ChEBI" id="CHEBI:16189"/>
        <dbReference type="ChEBI" id="CHEBI:30616"/>
        <dbReference type="ChEBI" id="CHEBI:33019"/>
        <dbReference type="ChEBI" id="CHEBI:58243"/>
        <dbReference type="EC" id="2.7.7.4"/>
    </reaction>
</comment>
<dbReference type="Proteomes" id="UP001235712">
    <property type="component" value="Unassembled WGS sequence"/>
</dbReference>
<keyword evidence="4 6" id="KW-0067">ATP-binding</keyword>
<dbReference type="InterPro" id="IPR050100">
    <property type="entry name" value="TRAFAC_GTPase_members"/>
</dbReference>
<dbReference type="Pfam" id="PF22594">
    <property type="entry name" value="GTP-eEF1A_C"/>
    <property type="match status" value="1"/>
</dbReference>
<dbReference type="PANTHER" id="PTHR23115">
    <property type="entry name" value="TRANSLATION FACTOR"/>
    <property type="match status" value="1"/>
</dbReference>
<dbReference type="InterPro" id="IPR011779">
    <property type="entry name" value="SO4_adenylTrfase_lsu"/>
</dbReference>
<accession>A0ABT9NYT2</accession>
<dbReference type="InterPro" id="IPR000795">
    <property type="entry name" value="T_Tr_GTP-bd_dom"/>
</dbReference>
<feature type="binding site" evidence="6">
    <location>
        <begin position="142"/>
        <end position="145"/>
    </location>
    <ligand>
        <name>GTP</name>
        <dbReference type="ChEBI" id="CHEBI:37565"/>
    </ligand>
</feature>
<dbReference type="NCBIfam" id="TIGR00231">
    <property type="entry name" value="small_GTP"/>
    <property type="match status" value="1"/>
</dbReference>
<feature type="domain" description="Tr-type G" evidence="7">
    <location>
        <begin position="1"/>
        <end position="214"/>
    </location>
</feature>
<evidence type="ECO:0000256" key="6">
    <source>
        <dbReference type="HAMAP-Rule" id="MF_00062"/>
    </source>
</evidence>
<comment type="similarity">
    <text evidence="6">Belongs to the TRAFAC class translation factor GTPase superfamily. Classic translation factor GTPase family. CysN/NodQ subfamily.</text>
</comment>
<feature type="binding site" evidence="6">
    <location>
        <begin position="10"/>
        <end position="17"/>
    </location>
    <ligand>
        <name>GTP</name>
        <dbReference type="ChEBI" id="CHEBI:37565"/>
    </ligand>
</feature>
<dbReference type="InterPro" id="IPR044139">
    <property type="entry name" value="CysN_NoDQ_III"/>
</dbReference>
<dbReference type="GO" id="GO:0004020">
    <property type="term" value="F:adenylylsulfate kinase activity"/>
    <property type="evidence" value="ECO:0007669"/>
    <property type="project" value="UniProtKB-EC"/>
</dbReference>
<dbReference type="Pfam" id="PF00009">
    <property type="entry name" value="GTP_EFTU"/>
    <property type="match status" value="1"/>
</dbReference>
<dbReference type="SUPFAM" id="SSF50465">
    <property type="entry name" value="EF-Tu/eEF-1alpha/eIF2-gamma C-terminal domain"/>
    <property type="match status" value="1"/>
</dbReference>
<dbReference type="InterPro" id="IPR009001">
    <property type="entry name" value="Transl_elong_EF1A/Init_IF2_C"/>
</dbReference>
<dbReference type="InterPro" id="IPR027417">
    <property type="entry name" value="P-loop_NTPase"/>
</dbReference>
<keyword evidence="1 6" id="KW-0808">Transferase</keyword>
<keyword evidence="5 6" id="KW-0342">GTP-binding</keyword>
<comment type="caution">
    <text evidence="8">The sequence shown here is derived from an EMBL/GenBank/DDBJ whole genome shotgun (WGS) entry which is preliminary data.</text>
</comment>
<evidence type="ECO:0000256" key="1">
    <source>
        <dbReference type="ARBA" id="ARBA00022679"/>
    </source>
</evidence>
<dbReference type="PRINTS" id="PR00315">
    <property type="entry name" value="ELONGATNFCT"/>
</dbReference>
<name>A0ABT9NYT2_9ACTN</name>
<dbReference type="InterPro" id="IPR041757">
    <property type="entry name" value="CysN_GTP-bd"/>
</dbReference>
<dbReference type="Gene3D" id="3.40.50.300">
    <property type="entry name" value="P-loop containing nucleotide triphosphate hydrolases"/>
    <property type="match status" value="1"/>
</dbReference>
<dbReference type="CDD" id="cd04166">
    <property type="entry name" value="CysN_ATPS"/>
    <property type="match status" value="1"/>
</dbReference>
<dbReference type="EC" id="2.7.7.4" evidence="6"/>
<evidence type="ECO:0000256" key="3">
    <source>
        <dbReference type="ARBA" id="ARBA00022741"/>
    </source>
</evidence>
<dbReference type="EMBL" id="JAUSQZ010000001">
    <property type="protein sequence ID" value="MDP9825603.1"/>
    <property type="molecule type" value="Genomic_DNA"/>
</dbReference>
<sequence>MDMLRFATAGSVDDGKSTLIGRLLFDSKSIFEDQLSAVEAASTAKGDDYVNLALLTDGLRAEREQGITIDVAYRYFATPRRKFIIADTPGHIQYTRNMVTGASTADLAIILVDARKGLVEQSRRHAFLASLLRVPHLVLAVNKMDLVDYSQKVFEEIHDEFARFADKLNVTDLTTIPLSALKGDNIVTRSANMPWYEGPSLLHHLEHVHVSSDRNLIDVRFPVQYVIRPQSSQYPDYRGYAGTVASGTIKAGDQIMVLPSGFTSTVASVETADGPVAEAFPPMAVTVRLNDEIDISRGDMICRPQNAPKAAQNIDAMICWMSEDALRPGRKLGIKHTTRSARAMVKDLEYRLDVNTLHRDLGATELNLNDIGRIRLRTTQPLLCDEYSRNRETGGFILIDENTNRTVGAGMITSAD</sequence>
<dbReference type="PROSITE" id="PS51722">
    <property type="entry name" value="G_TR_2"/>
    <property type="match status" value="1"/>
</dbReference>
<comment type="function">
    <text evidence="6">With CysD forms the ATP sulfurylase (ATPS) that catalyzes the adenylation of sulfate producing adenosine 5'-phosphosulfate (APS) and diphosphate, the first enzymatic step in sulfur assimilation pathway. APS synthesis involves the formation of a high-energy phosphoric-sulfuric acid anhydride bond driven by GTP hydrolysis by CysN coupled to ATP hydrolysis by CysD.</text>
</comment>
<comment type="pathway">
    <text evidence="6">Sulfur metabolism; hydrogen sulfide biosynthesis; sulfite from sulfate: step 1/3.</text>
</comment>
<evidence type="ECO:0000313" key="8">
    <source>
        <dbReference type="EMBL" id="MDP9825603.1"/>
    </source>
</evidence>
<evidence type="ECO:0000313" key="9">
    <source>
        <dbReference type="Proteomes" id="UP001235712"/>
    </source>
</evidence>
<dbReference type="HAMAP" id="MF_00062">
    <property type="entry name" value="Sulf_adenylyltr_sub1"/>
    <property type="match status" value="1"/>
</dbReference>
<dbReference type="Gene3D" id="2.40.30.10">
    <property type="entry name" value="Translation factors"/>
    <property type="match status" value="2"/>
</dbReference>
<dbReference type="PROSITE" id="PS00301">
    <property type="entry name" value="G_TR_1"/>
    <property type="match status" value="1"/>
</dbReference>
<dbReference type="CDD" id="cd04095">
    <property type="entry name" value="CysN_NoDQ_III"/>
    <property type="match status" value="1"/>
</dbReference>
<protein>
    <recommendedName>
        <fullName evidence="6">Sulfate adenylyltransferase subunit 1</fullName>
        <ecNumber evidence="6">2.7.7.4</ecNumber>
    </recommendedName>
    <alternativeName>
        <fullName evidence="6">ATP-sulfurylase large subunit</fullName>
    </alternativeName>
    <alternativeName>
        <fullName evidence="6">Sulfate adenylate transferase</fullName>
        <shortName evidence="6">SAT</shortName>
    </alternativeName>
</protein>
<dbReference type="NCBIfam" id="TIGR02034">
    <property type="entry name" value="CysN"/>
    <property type="match status" value="1"/>
</dbReference>
<dbReference type="SUPFAM" id="SSF50447">
    <property type="entry name" value="Translation proteins"/>
    <property type="match status" value="1"/>
</dbReference>
<evidence type="ECO:0000259" key="7">
    <source>
        <dbReference type="PROSITE" id="PS51722"/>
    </source>
</evidence>
<dbReference type="SUPFAM" id="SSF52540">
    <property type="entry name" value="P-loop containing nucleoside triphosphate hydrolases"/>
    <property type="match status" value="1"/>
</dbReference>
<organism evidence="8 9">
    <name type="scientific">Kineosporia succinea</name>
    <dbReference type="NCBI Taxonomy" id="84632"/>
    <lineage>
        <taxon>Bacteria</taxon>
        <taxon>Bacillati</taxon>
        <taxon>Actinomycetota</taxon>
        <taxon>Actinomycetes</taxon>
        <taxon>Kineosporiales</taxon>
        <taxon>Kineosporiaceae</taxon>
        <taxon>Kineosporia</taxon>
    </lineage>
</organism>
<comment type="subunit">
    <text evidence="6">Heterodimer composed of CysD, the smaller subunit, and CysN.</text>
</comment>
<feature type="binding site" evidence="6">
    <location>
        <begin position="87"/>
        <end position="91"/>
    </location>
    <ligand>
        <name>GTP</name>
        <dbReference type="ChEBI" id="CHEBI:37565"/>
    </ligand>
</feature>
<dbReference type="InterPro" id="IPR005225">
    <property type="entry name" value="Small_GTP-bd"/>
</dbReference>
<keyword evidence="2 6" id="KW-0548">Nucleotidyltransferase</keyword>
<reference evidence="8 9" key="1">
    <citation type="submission" date="2023-07" db="EMBL/GenBank/DDBJ databases">
        <title>Sequencing the genomes of 1000 actinobacteria strains.</title>
        <authorList>
            <person name="Klenk H.-P."/>
        </authorList>
    </citation>
    <scope>NUCLEOTIDE SEQUENCE [LARGE SCALE GENOMIC DNA]</scope>
    <source>
        <strain evidence="8 9">DSM 44388</strain>
    </source>
</reference>
<keyword evidence="3 6" id="KW-0547">Nucleotide-binding</keyword>
<gene>
    <name evidence="6" type="primary">cysN</name>
    <name evidence="8" type="ORF">J2S57_001352</name>
</gene>
<evidence type="ECO:0000256" key="4">
    <source>
        <dbReference type="ARBA" id="ARBA00022840"/>
    </source>
</evidence>
<dbReference type="InterPro" id="IPR054696">
    <property type="entry name" value="GTP-eEF1A_C"/>
</dbReference>
<dbReference type="CDD" id="cd03695">
    <property type="entry name" value="CysN_NodQ_II"/>
    <property type="match status" value="1"/>
</dbReference>
<dbReference type="NCBIfam" id="NF003478">
    <property type="entry name" value="PRK05124.1"/>
    <property type="match status" value="1"/>
</dbReference>
<dbReference type="InterPro" id="IPR009000">
    <property type="entry name" value="Transl_B-barrel_sf"/>
</dbReference>
<evidence type="ECO:0000256" key="5">
    <source>
        <dbReference type="ARBA" id="ARBA00023134"/>
    </source>
</evidence>